<dbReference type="InterPro" id="IPR007110">
    <property type="entry name" value="Ig-like_dom"/>
</dbReference>
<dbReference type="EMBL" id="JAMKFB020000022">
    <property type="protein sequence ID" value="KAL0160429.1"/>
    <property type="molecule type" value="Genomic_DNA"/>
</dbReference>
<organism evidence="2 3">
    <name type="scientific">Cirrhinus mrigala</name>
    <name type="common">Mrigala</name>
    <dbReference type="NCBI Taxonomy" id="683832"/>
    <lineage>
        <taxon>Eukaryota</taxon>
        <taxon>Metazoa</taxon>
        <taxon>Chordata</taxon>
        <taxon>Craniata</taxon>
        <taxon>Vertebrata</taxon>
        <taxon>Euteleostomi</taxon>
        <taxon>Actinopterygii</taxon>
        <taxon>Neopterygii</taxon>
        <taxon>Teleostei</taxon>
        <taxon>Ostariophysi</taxon>
        <taxon>Cypriniformes</taxon>
        <taxon>Cyprinidae</taxon>
        <taxon>Labeoninae</taxon>
        <taxon>Labeonini</taxon>
        <taxon>Cirrhinus</taxon>
    </lineage>
</organism>
<reference evidence="2 3" key="1">
    <citation type="submission" date="2024-05" db="EMBL/GenBank/DDBJ databases">
        <title>Genome sequencing and assembly of Indian major carp, Cirrhinus mrigala (Hamilton, 1822).</title>
        <authorList>
            <person name="Mohindra V."/>
            <person name="Chowdhury L.M."/>
            <person name="Lal K."/>
            <person name="Jena J.K."/>
        </authorList>
    </citation>
    <scope>NUCLEOTIDE SEQUENCE [LARGE SCALE GENOMIC DNA]</scope>
    <source>
        <strain evidence="2">CM1030</strain>
        <tissue evidence="2">Blood</tissue>
    </source>
</reference>
<proteinExistence type="predicted"/>
<dbReference type="PROSITE" id="PS50835">
    <property type="entry name" value="IG_LIKE"/>
    <property type="match status" value="1"/>
</dbReference>
<protein>
    <recommendedName>
        <fullName evidence="1">Ig-like domain-containing protein</fullName>
    </recommendedName>
</protein>
<name>A0ABD0NEH3_CIRMR</name>
<evidence type="ECO:0000259" key="1">
    <source>
        <dbReference type="PROSITE" id="PS50835"/>
    </source>
</evidence>
<keyword evidence="3" id="KW-1185">Reference proteome</keyword>
<accession>A0ABD0NEH3</accession>
<evidence type="ECO:0000313" key="2">
    <source>
        <dbReference type="EMBL" id="KAL0160429.1"/>
    </source>
</evidence>
<feature type="non-terminal residue" evidence="2">
    <location>
        <position position="89"/>
    </location>
</feature>
<gene>
    <name evidence="2" type="ORF">M9458_044154</name>
</gene>
<evidence type="ECO:0000313" key="3">
    <source>
        <dbReference type="Proteomes" id="UP001529510"/>
    </source>
</evidence>
<dbReference type="PANTHER" id="PTHR46013">
    <property type="entry name" value="VASCULAR CELL ADHESION MOLECULE 1"/>
    <property type="match status" value="1"/>
</dbReference>
<dbReference type="InterPro" id="IPR013783">
    <property type="entry name" value="Ig-like_fold"/>
</dbReference>
<dbReference type="InterPro" id="IPR003599">
    <property type="entry name" value="Ig_sub"/>
</dbReference>
<dbReference type="SMART" id="SM00409">
    <property type="entry name" value="IG"/>
    <property type="match status" value="1"/>
</dbReference>
<dbReference type="SUPFAM" id="SSF48726">
    <property type="entry name" value="Immunoglobulin"/>
    <property type="match status" value="1"/>
</dbReference>
<comment type="caution">
    <text evidence="2">The sequence shown here is derived from an EMBL/GenBank/DDBJ whole genome shotgun (WGS) entry which is preliminary data.</text>
</comment>
<feature type="domain" description="Ig-like" evidence="1">
    <location>
        <begin position="2"/>
        <end position="87"/>
    </location>
</feature>
<dbReference type="Pfam" id="PF13927">
    <property type="entry name" value="Ig_3"/>
    <property type="match status" value="1"/>
</dbReference>
<dbReference type="AlphaFoldDB" id="A0ABD0NEH3"/>
<dbReference type="Gene3D" id="2.60.40.10">
    <property type="entry name" value="Immunoglobulins"/>
    <property type="match status" value="1"/>
</dbReference>
<dbReference type="Proteomes" id="UP001529510">
    <property type="component" value="Unassembled WGS sequence"/>
</dbReference>
<dbReference type="PANTHER" id="PTHR46013:SF1">
    <property type="entry name" value="IG-LIKE DOMAIN-CONTAINING PROTEIN"/>
    <property type="match status" value="1"/>
</dbReference>
<sequence length="89" mass="9587">MDTLIVASPQSTLKEGDSVNISCKSTSIPVTRVVLSRRVNGVDAELKSSKEAETSHTIHSVKLADSGTFVCEAFNEYGSQRTTLNLTVE</sequence>
<dbReference type="InterPro" id="IPR036179">
    <property type="entry name" value="Ig-like_dom_sf"/>
</dbReference>